<keyword evidence="2" id="KW-1185">Reference proteome</keyword>
<dbReference type="AlphaFoldDB" id="T1H6I0"/>
<evidence type="ECO:0000313" key="1">
    <source>
        <dbReference type="EnsemblMetazoa" id="MESCA012313-PA"/>
    </source>
</evidence>
<evidence type="ECO:0000313" key="2">
    <source>
        <dbReference type="Proteomes" id="UP000015102"/>
    </source>
</evidence>
<evidence type="ECO:0008006" key="3">
    <source>
        <dbReference type="Google" id="ProtNLM"/>
    </source>
</evidence>
<sequence>GGFAKCYEIIDMETNNVFAVSSMTASMCTLYWKCEYRVPGYLRKPPADMIIKMLQSNPEQRPTIAQC</sequence>
<organism evidence="1 2">
    <name type="scientific">Megaselia scalaris</name>
    <name type="common">Humpbacked fly</name>
    <name type="synonym">Phora scalaris</name>
    <dbReference type="NCBI Taxonomy" id="36166"/>
    <lineage>
        <taxon>Eukaryota</taxon>
        <taxon>Metazoa</taxon>
        <taxon>Ecdysozoa</taxon>
        <taxon>Arthropoda</taxon>
        <taxon>Hexapoda</taxon>
        <taxon>Insecta</taxon>
        <taxon>Pterygota</taxon>
        <taxon>Neoptera</taxon>
        <taxon>Endopterygota</taxon>
        <taxon>Diptera</taxon>
        <taxon>Brachycera</taxon>
        <taxon>Muscomorpha</taxon>
        <taxon>Platypezoidea</taxon>
        <taxon>Phoridae</taxon>
        <taxon>Megaseliini</taxon>
        <taxon>Megaselia</taxon>
    </lineage>
</organism>
<protein>
    <recommendedName>
        <fullName evidence="3">Protein kinase domain-containing protein</fullName>
    </recommendedName>
</protein>
<reference evidence="2" key="1">
    <citation type="submission" date="2013-02" db="EMBL/GenBank/DDBJ databases">
        <authorList>
            <person name="Hughes D."/>
        </authorList>
    </citation>
    <scope>NUCLEOTIDE SEQUENCE</scope>
    <source>
        <strain>Durham</strain>
        <strain evidence="2">NC isolate 2 -- Noor lab</strain>
    </source>
</reference>
<dbReference type="STRING" id="36166.T1H6I0"/>
<dbReference type="EnsemblMetazoa" id="MESCA012313-RA">
    <property type="protein sequence ID" value="MESCA012313-PA"/>
    <property type="gene ID" value="MESCA012313"/>
</dbReference>
<accession>T1H6I0</accession>
<dbReference type="Proteomes" id="UP000015102">
    <property type="component" value="Unassembled WGS sequence"/>
</dbReference>
<name>T1H6I0_MEGSC</name>
<proteinExistence type="predicted"/>
<dbReference type="HOGENOM" id="CLU_2819940_0_0_1"/>
<reference evidence="1" key="2">
    <citation type="submission" date="2015-06" db="UniProtKB">
        <authorList>
            <consortium name="EnsemblMetazoa"/>
        </authorList>
    </citation>
    <scope>IDENTIFICATION</scope>
</reference>